<evidence type="ECO:0000256" key="1">
    <source>
        <dbReference type="ARBA" id="ARBA00022737"/>
    </source>
</evidence>
<organism evidence="3">
    <name type="scientific">Triticum aestivum</name>
    <name type="common">Wheat</name>
    <dbReference type="NCBI Taxonomy" id="4565"/>
    <lineage>
        <taxon>Eukaryota</taxon>
        <taxon>Viridiplantae</taxon>
        <taxon>Streptophyta</taxon>
        <taxon>Embryophyta</taxon>
        <taxon>Tracheophyta</taxon>
        <taxon>Spermatophyta</taxon>
        <taxon>Magnoliopsida</taxon>
        <taxon>Liliopsida</taxon>
        <taxon>Poales</taxon>
        <taxon>Poaceae</taxon>
        <taxon>BOP clade</taxon>
        <taxon>Pooideae</taxon>
        <taxon>Triticodae</taxon>
        <taxon>Triticeae</taxon>
        <taxon>Triticinae</taxon>
        <taxon>Triticum</taxon>
    </lineage>
</organism>
<keyword evidence="1" id="KW-0677">Repeat</keyword>
<dbReference type="Gene3D" id="3.80.10.10">
    <property type="entry name" value="Ribonuclease Inhibitor"/>
    <property type="match status" value="1"/>
</dbReference>
<dbReference type="Gramene" id="TraesCLE_scaffold_089733_01G000200.1">
    <property type="protein sequence ID" value="TraesCLE_scaffold_089733_01G000200.1"/>
    <property type="gene ID" value="TraesCLE_scaffold_089733_01G000200"/>
</dbReference>
<protein>
    <recommendedName>
        <fullName evidence="2">Disease resistance R13L4/SHOC-2-like LRR domain-containing protein</fullName>
    </recommendedName>
</protein>
<dbReference type="AlphaFoldDB" id="A0A3B6N424"/>
<dbReference type="Gramene" id="TraesCAD_scaffold_049463_01G000200.1">
    <property type="protein sequence ID" value="TraesCAD_scaffold_049463_01G000200.1"/>
    <property type="gene ID" value="TraesCAD_scaffold_049463_01G000200"/>
</dbReference>
<dbReference type="Gramene" id="TraesWEE_scaffold_059663_01G000200.1">
    <property type="protein sequence ID" value="TraesWEE_scaffold_059663_01G000200.1"/>
    <property type="gene ID" value="TraesWEE_scaffold_059663_01G000200"/>
</dbReference>
<accession>A0A3B6N424</accession>
<dbReference type="SUPFAM" id="SSF52058">
    <property type="entry name" value="L domain-like"/>
    <property type="match status" value="1"/>
</dbReference>
<feature type="domain" description="Disease resistance R13L4/SHOC-2-like LRR" evidence="2">
    <location>
        <begin position="21"/>
        <end position="246"/>
    </location>
</feature>
<keyword evidence="4" id="KW-1185">Reference proteome</keyword>
<dbReference type="EnsemblPlants" id="TraesCS5D02G547700.1">
    <property type="protein sequence ID" value="TraesCS5D02G547700.1.cds1"/>
    <property type="gene ID" value="TraesCS5D02G547700"/>
</dbReference>
<name>A0A3B6N424_WHEAT</name>
<dbReference type="Proteomes" id="UP000019116">
    <property type="component" value="Chromosome 5D"/>
</dbReference>
<dbReference type="SMR" id="A0A3B6N424"/>
<dbReference type="STRING" id="4565.A0A3B6N424"/>
<dbReference type="Gramene" id="TraesKAR5D01G0407390.1">
    <property type="protein sequence ID" value="cds.TraesKAR5D01G0407390.1"/>
    <property type="gene ID" value="TraesKAR5D01G0407390"/>
</dbReference>
<evidence type="ECO:0000313" key="4">
    <source>
        <dbReference type="Proteomes" id="UP000019116"/>
    </source>
</evidence>
<sequence>MQGIEVASREKQRANESTRILSGIEITEGSIAVASLHQLTGLRKLAIYKLKVQKGSQTSTQLRSSIEHLCSCGLQTLVINDEGSDFINTLDSMPAPPRYLIALELSGKLERAPEWIKNLNNLYKLTLSVTVLRADTLKLLCDLLKLFCLTFSLNAAKQHQKEIEDMLQENKCLGGGEIVVPPGGFENLKLLRFFATIVPRVTFAAEAMPALERIDMWFQAFEGAYGIDRLKSIQEVHLSVDNQADEATRYLVGYLKKNKQKPKIITD</sequence>
<dbReference type="Pfam" id="PF23598">
    <property type="entry name" value="LRR_14"/>
    <property type="match status" value="1"/>
</dbReference>
<dbReference type="InterPro" id="IPR032675">
    <property type="entry name" value="LRR_dom_sf"/>
</dbReference>
<evidence type="ECO:0000313" key="3">
    <source>
        <dbReference type="EnsemblPlants" id="TraesCS5D02G547700.1.cds1"/>
    </source>
</evidence>
<reference evidence="3" key="2">
    <citation type="submission" date="2018-10" db="UniProtKB">
        <authorList>
            <consortium name="EnsemblPlants"/>
        </authorList>
    </citation>
    <scope>IDENTIFICATION</scope>
</reference>
<proteinExistence type="predicted"/>
<reference evidence="3" key="1">
    <citation type="submission" date="2018-08" db="EMBL/GenBank/DDBJ databases">
        <authorList>
            <person name="Rossello M."/>
        </authorList>
    </citation>
    <scope>NUCLEOTIDE SEQUENCE [LARGE SCALE GENOMIC DNA]</scope>
    <source>
        <strain evidence="3">cv. Chinese Spring</strain>
    </source>
</reference>
<dbReference type="InterPro" id="IPR055414">
    <property type="entry name" value="LRR_R13L4/SHOC2-like"/>
</dbReference>
<dbReference type="OrthoDB" id="598235at2759"/>
<evidence type="ECO:0000259" key="2">
    <source>
        <dbReference type="Pfam" id="PF23598"/>
    </source>
</evidence>
<dbReference type="Gramene" id="TraesCS5D03G1194700.1">
    <property type="protein sequence ID" value="TraesCS5D03G1194700.1.CDS1"/>
    <property type="gene ID" value="TraesCS5D03G1194700"/>
</dbReference>
<dbReference type="Gramene" id="TraesCS5D02G547700.1">
    <property type="protein sequence ID" value="TraesCS5D02G547700.1.cds1"/>
    <property type="gene ID" value="TraesCS5D02G547700"/>
</dbReference>
<dbReference type="Gramene" id="TraesROB_scaffold_052364_01G000200.1">
    <property type="protein sequence ID" value="TraesROB_scaffold_052364_01G000200.1"/>
    <property type="gene ID" value="TraesROB_scaffold_052364_01G000200"/>
</dbReference>
<dbReference type="Gramene" id="TraesRN5D0101232100.1">
    <property type="protein sequence ID" value="TraesRN5D0101232100.1"/>
    <property type="gene ID" value="TraesRN5D0101232100"/>
</dbReference>